<evidence type="ECO:0000256" key="1">
    <source>
        <dbReference type="SAM" id="MobiDB-lite"/>
    </source>
</evidence>
<dbReference type="OrthoDB" id="3942074at2759"/>
<feature type="signal peptide" evidence="2">
    <location>
        <begin position="1"/>
        <end position="17"/>
    </location>
</feature>
<accession>A0A9P9L8I8</accession>
<comment type="caution">
    <text evidence="3">The sequence shown here is derived from an EMBL/GenBank/DDBJ whole genome shotgun (WGS) entry which is preliminary data.</text>
</comment>
<keyword evidence="4" id="KW-1185">Reference proteome</keyword>
<feature type="compositionally biased region" description="Acidic residues" evidence="1">
    <location>
        <begin position="128"/>
        <end position="143"/>
    </location>
</feature>
<proteinExistence type="predicted"/>
<feature type="compositionally biased region" description="Low complexity" evidence="1">
    <location>
        <begin position="95"/>
        <end position="110"/>
    </location>
</feature>
<keyword evidence="2" id="KW-0732">Signal</keyword>
<protein>
    <recommendedName>
        <fullName evidence="5">Siderophore biosynthesis</fullName>
    </recommendedName>
</protein>
<evidence type="ECO:0008006" key="5">
    <source>
        <dbReference type="Google" id="ProtNLM"/>
    </source>
</evidence>
<reference evidence="3" key="1">
    <citation type="journal article" date="2021" name="Nat. Commun.">
        <title>Genetic determinants of endophytism in the Arabidopsis root mycobiome.</title>
        <authorList>
            <person name="Mesny F."/>
            <person name="Miyauchi S."/>
            <person name="Thiergart T."/>
            <person name="Pickel B."/>
            <person name="Atanasova L."/>
            <person name="Karlsson M."/>
            <person name="Huettel B."/>
            <person name="Barry K.W."/>
            <person name="Haridas S."/>
            <person name="Chen C."/>
            <person name="Bauer D."/>
            <person name="Andreopoulos W."/>
            <person name="Pangilinan J."/>
            <person name="LaButti K."/>
            <person name="Riley R."/>
            <person name="Lipzen A."/>
            <person name="Clum A."/>
            <person name="Drula E."/>
            <person name="Henrissat B."/>
            <person name="Kohler A."/>
            <person name="Grigoriev I.V."/>
            <person name="Martin F.M."/>
            <person name="Hacquard S."/>
        </authorList>
    </citation>
    <scope>NUCLEOTIDE SEQUENCE</scope>
    <source>
        <strain evidence="3">FSSC 5 MPI-SDFR-AT-0091</strain>
    </source>
</reference>
<dbReference type="AlphaFoldDB" id="A0A9P9L8I8"/>
<feature type="compositionally biased region" description="Low complexity" evidence="1">
    <location>
        <begin position="144"/>
        <end position="213"/>
    </location>
</feature>
<evidence type="ECO:0000256" key="2">
    <source>
        <dbReference type="SAM" id="SignalP"/>
    </source>
</evidence>
<evidence type="ECO:0000313" key="4">
    <source>
        <dbReference type="Proteomes" id="UP000736672"/>
    </source>
</evidence>
<feature type="chain" id="PRO_5040300574" description="Siderophore biosynthesis" evidence="2">
    <location>
        <begin position="18"/>
        <end position="236"/>
    </location>
</feature>
<feature type="compositionally biased region" description="Polar residues" evidence="1">
    <location>
        <begin position="111"/>
        <end position="124"/>
    </location>
</feature>
<dbReference type="Proteomes" id="UP000736672">
    <property type="component" value="Unassembled WGS sequence"/>
</dbReference>
<organism evidence="3 4">
    <name type="scientific">Fusarium solani</name>
    <name type="common">Filamentous fungus</name>
    <dbReference type="NCBI Taxonomy" id="169388"/>
    <lineage>
        <taxon>Eukaryota</taxon>
        <taxon>Fungi</taxon>
        <taxon>Dikarya</taxon>
        <taxon>Ascomycota</taxon>
        <taxon>Pezizomycotina</taxon>
        <taxon>Sordariomycetes</taxon>
        <taxon>Hypocreomycetidae</taxon>
        <taxon>Hypocreales</taxon>
        <taxon>Nectriaceae</taxon>
        <taxon>Fusarium</taxon>
        <taxon>Fusarium solani species complex</taxon>
    </lineage>
</organism>
<sequence>MAAKILLAALLAVPAIAKTDLSGCTSYDSILFQGNSPYVSKIYYVPDTGEVCEFLDCGGGRAPPKTTVPGCDSYEGTETYSPRFINPKTLGGVASETAAAGSETEDASATITEAPSSTGKAGSKTTDESEEDETTAEDEETTTAEEASTAEDTTAEETTAVEQTTTTKDASKTITTVTTQGTPAAGSGAASSGSESETEAAATPASTVSTGGAVMPTAGAFLGSCLMAGAMYAGLL</sequence>
<evidence type="ECO:0000313" key="3">
    <source>
        <dbReference type="EMBL" id="KAH7275868.1"/>
    </source>
</evidence>
<gene>
    <name evidence="3" type="ORF">B0J15DRAFT_476061</name>
</gene>
<dbReference type="EMBL" id="JAGTJS010000001">
    <property type="protein sequence ID" value="KAH7275868.1"/>
    <property type="molecule type" value="Genomic_DNA"/>
</dbReference>
<feature type="region of interest" description="Disordered" evidence="1">
    <location>
        <begin position="95"/>
        <end position="213"/>
    </location>
</feature>
<name>A0A9P9L8I8_FUSSL</name>